<proteinExistence type="predicted"/>
<dbReference type="Proteomes" id="UP000617628">
    <property type="component" value="Unassembled WGS sequence"/>
</dbReference>
<protein>
    <submittedName>
        <fullName evidence="1">Uncharacterized protein</fullName>
    </submittedName>
</protein>
<dbReference type="RefSeq" id="WP_200359678.1">
    <property type="nucleotide sequence ID" value="NZ_JAENIL010000099.1"/>
</dbReference>
<reference evidence="1" key="1">
    <citation type="submission" date="2021-01" db="EMBL/GenBank/DDBJ databases">
        <title>Modified the classification status of verrucomicrobia.</title>
        <authorList>
            <person name="Feng X."/>
        </authorList>
    </citation>
    <scope>NUCLEOTIDE SEQUENCE</scope>
    <source>
        <strain evidence="1">KCTC 13126</strain>
    </source>
</reference>
<name>A0A934VUB1_9BACT</name>
<dbReference type="AlphaFoldDB" id="A0A934VUB1"/>
<evidence type="ECO:0000313" key="1">
    <source>
        <dbReference type="EMBL" id="MBK1880568.1"/>
    </source>
</evidence>
<evidence type="ECO:0000313" key="2">
    <source>
        <dbReference type="Proteomes" id="UP000617628"/>
    </source>
</evidence>
<dbReference type="EMBL" id="JAENIL010000099">
    <property type="protein sequence ID" value="MBK1880568.1"/>
    <property type="molecule type" value="Genomic_DNA"/>
</dbReference>
<organism evidence="1 2">
    <name type="scientific">Pelagicoccus mobilis</name>
    <dbReference type="NCBI Taxonomy" id="415221"/>
    <lineage>
        <taxon>Bacteria</taxon>
        <taxon>Pseudomonadati</taxon>
        <taxon>Verrucomicrobiota</taxon>
        <taxon>Opitutia</taxon>
        <taxon>Puniceicoccales</taxon>
        <taxon>Pelagicoccaceae</taxon>
        <taxon>Pelagicoccus</taxon>
    </lineage>
</organism>
<keyword evidence="2" id="KW-1185">Reference proteome</keyword>
<comment type="caution">
    <text evidence="1">The sequence shown here is derived from an EMBL/GenBank/DDBJ whole genome shotgun (WGS) entry which is preliminary data.</text>
</comment>
<gene>
    <name evidence="1" type="ORF">JIN87_27020</name>
</gene>
<feature type="non-terminal residue" evidence="1">
    <location>
        <position position="93"/>
    </location>
</feature>
<accession>A0A934VUB1</accession>
<sequence length="93" mass="10601">MIKALFSWREKRRVLKGVALIRAELWKKYPKKRYFPESQIIDTGVALGLKTETIEYAVSFLVVPKRVDGVLIRMGASKTTKEIATNIGIWYGG</sequence>